<dbReference type="AlphaFoldDB" id="A0A1I8P9I4"/>
<protein>
    <recommendedName>
        <fullName evidence="1">Endonuclease/exonuclease/phosphatase domain-containing protein</fullName>
    </recommendedName>
</protein>
<dbReference type="PANTHER" id="PTHR12121:SF34">
    <property type="entry name" value="PROTEIN ANGEL"/>
    <property type="match status" value="1"/>
</dbReference>
<dbReference type="Gene3D" id="3.60.10.10">
    <property type="entry name" value="Endonuclease/exonuclease/phosphatase"/>
    <property type="match status" value="1"/>
</dbReference>
<reference evidence="2" key="1">
    <citation type="submission" date="2020-05" db="UniProtKB">
        <authorList>
            <consortium name="EnsemblMetazoa"/>
        </authorList>
    </citation>
    <scope>IDENTIFICATION</scope>
    <source>
        <strain evidence="2">USDA</strain>
    </source>
</reference>
<sequence>MFSWSLKGSTKYLTILKRELDCIRQHKCFLKKSSGIRKIQRPPMERNWKPPLQESSNSYRLLSYNILAQELLTDNMFLYYDNDPKFLSWKYRIGQLGLEVNKLQPDIMCLQEVQHVHLKEMVRLFGARNSGPIKLEYSFKKRTGTRCDGCAILYDKSKFKLIEDSIIEYYDEGCSISNRENIALMAKFALRSDPATTFVVVTTHLLYNPRRHDVRVSQISKLIRGIIKFSKDPTKDTHRLPVILTGDFNCTPDSTPFRMLTTERRAVVPAAKEEKEEHFLLESIHFGSDCASTFQNQWIVVDYILKSCAFGGEKTIQINSTYNLPNVISCQSYGKIPNKNYGSDHFSLAIQFSII</sequence>
<dbReference type="OrthoDB" id="10253982at2759"/>
<accession>A0A1I8P9I4</accession>
<dbReference type="SUPFAM" id="SSF56219">
    <property type="entry name" value="DNase I-like"/>
    <property type="match status" value="1"/>
</dbReference>
<name>A0A1I8P9I4_STOCA</name>
<dbReference type="InterPro" id="IPR036691">
    <property type="entry name" value="Endo/exonu/phosph_ase_sf"/>
</dbReference>
<dbReference type="Proteomes" id="UP000095300">
    <property type="component" value="Unassembled WGS sequence"/>
</dbReference>
<dbReference type="PANTHER" id="PTHR12121">
    <property type="entry name" value="CARBON CATABOLITE REPRESSOR PROTEIN 4"/>
    <property type="match status" value="1"/>
</dbReference>
<keyword evidence="3" id="KW-1185">Reference proteome</keyword>
<dbReference type="KEGG" id="scac:106087486"/>
<dbReference type="VEuPathDB" id="VectorBase:SCAU006061"/>
<dbReference type="InterPro" id="IPR050410">
    <property type="entry name" value="CCR4/nocturin_mRNA_transcr"/>
</dbReference>
<dbReference type="GO" id="GO:0000175">
    <property type="term" value="F:3'-5'-RNA exonuclease activity"/>
    <property type="evidence" value="ECO:0007669"/>
    <property type="project" value="TreeGrafter"/>
</dbReference>
<feature type="domain" description="Endonuclease/exonuclease/phosphatase" evidence="1">
    <location>
        <begin position="62"/>
        <end position="305"/>
    </location>
</feature>
<organism evidence="2 3">
    <name type="scientific">Stomoxys calcitrans</name>
    <name type="common">Stable fly</name>
    <name type="synonym">Conops calcitrans</name>
    <dbReference type="NCBI Taxonomy" id="35570"/>
    <lineage>
        <taxon>Eukaryota</taxon>
        <taxon>Metazoa</taxon>
        <taxon>Ecdysozoa</taxon>
        <taxon>Arthropoda</taxon>
        <taxon>Hexapoda</taxon>
        <taxon>Insecta</taxon>
        <taxon>Pterygota</taxon>
        <taxon>Neoptera</taxon>
        <taxon>Endopterygota</taxon>
        <taxon>Diptera</taxon>
        <taxon>Brachycera</taxon>
        <taxon>Muscomorpha</taxon>
        <taxon>Muscoidea</taxon>
        <taxon>Muscidae</taxon>
        <taxon>Stomoxys</taxon>
    </lineage>
</organism>
<evidence type="ECO:0000259" key="1">
    <source>
        <dbReference type="Pfam" id="PF03372"/>
    </source>
</evidence>
<evidence type="ECO:0000313" key="3">
    <source>
        <dbReference type="Proteomes" id="UP000095300"/>
    </source>
</evidence>
<dbReference type="Pfam" id="PF03372">
    <property type="entry name" value="Exo_endo_phos"/>
    <property type="match status" value="1"/>
</dbReference>
<dbReference type="EnsemblMetazoa" id="SCAU006061-RA">
    <property type="protein sequence ID" value="SCAU006061-PA"/>
    <property type="gene ID" value="SCAU006061"/>
</dbReference>
<proteinExistence type="predicted"/>
<evidence type="ECO:0000313" key="2">
    <source>
        <dbReference type="EnsemblMetazoa" id="SCAU006061-PA"/>
    </source>
</evidence>
<gene>
    <name evidence="2" type="primary">106087486</name>
</gene>
<dbReference type="STRING" id="35570.A0A1I8P9I4"/>
<dbReference type="InterPro" id="IPR005135">
    <property type="entry name" value="Endo/exonuclease/phosphatase"/>
</dbReference>